<feature type="transmembrane region" description="Helical" evidence="5">
    <location>
        <begin position="74"/>
        <end position="99"/>
    </location>
</feature>
<keyword evidence="3 5" id="KW-1133">Transmembrane helix</keyword>
<dbReference type="NCBIfam" id="NF037976">
    <property type="entry name" value="gtrA_1"/>
    <property type="match status" value="1"/>
</dbReference>
<evidence type="ECO:0000256" key="3">
    <source>
        <dbReference type="ARBA" id="ARBA00022989"/>
    </source>
</evidence>
<protein>
    <submittedName>
        <fullName evidence="7">Putative flippase GtrA (Transmembrane translocase of bactoprenol-linked glucose)</fullName>
    </submittedName>
</protein>
<dbReference type="AlphaFoldDB" id="A0A1G7E2D4"/>
<sequence>MAGTALRYAVFAAIAVMANLGVQRLSLKQFDGAYGYVLALMLGTGVGLVLKYLLDKKWIFSDKLQDARSEARKFSLYTLTGVATTLLFWCSETIFLVVWQTDRMREVGAVLGLTLGYTLKYRLDRAYVFPRERSVRYQKDDNG</sequence>
<keyword evidence="8" id="KW-1185">Reference proteome</keyword>
<evidence type="ECO:0000313" key="7">
    <source>
        <dbReference type="EMBL" id="SDE57877.1"/>
    </source>
</evidence>
<evidence type="ECO:0000256" key="5">
    <source>
        <dbReference type="SAM" id="Phobius"/>
    </source>
</evidence>
<proteinExistence type="predicted"/>
<dbReference type="InterPro" id="IPR007267">
    <property type="entry name" value="GtrA_DPMS_TM"/>
</dbReference>
<feature type="domain" description="GtrA/DPMS transmembrane" evidence="6">
    <location>
        <begin position="7"/>
        <end position="129"/>
    </location>
</feature>
<evidence type="ECO:0000256" key="1">
    <source>
        <dbReference type="ARBA" id="ARBA00004141"/>
    </source>
</evidence>
<keyword evidence="2 5" id="KW-0812">Transmembrane</keyword>
<organism evidence="7 8">
    <name type="scientific">Ruegeria marina</name>
    <dbReference type="NCBI Taxonomy" id="639004"/>
    <lineage>
        <taxon>Bacteria</taxon>
        <taxon>Pseudomonadati</taxon>
        <taxon>Pseudomonadota</taxon>
        <taxon>Alphaproteobacteria</taxon>
        <taxon>Rhodobacterales</taxon>
        <taxon>Roseobacteraceae</taxon>
        <taxon>Ruegeria</taxon>
    </lineage>
</organism>
<dbReference type="EMBL" id="FMZV01000023">
    <property type="protein sequence ID" value="SDE57877.1"/>
    <property type="molecule type" value="Genomic_DNA"/>
</dbReference>
<evidence type="ECO:0000256" key="4">
    <source>
        <dbReference type="ARBA" id="ARBA00023136"/>
    </source>
</evidence>
<dbReference type="Pfam" id="PF04138">
    <property type="entry name" value="GtrA_DPMS_TM"/>
    <property type="match status" value="1"/>
</dbReference>
<feature type="transmembrane region" description="Helical" evidence="5">
    <location>
        <begin position="34"/>
        <end position="54"/>
    </location>
</feature>
<name>A0A1G7E2D4_9RHOB</name>
<gene>
    <name evidence="7" type="ORF">SAMN04488239_12343</name>
</gene>
<evidence type="ECO:0000259" key="6">
    <source>
        <dbReference type="Pfam" id="PF04138"/>
    </source>
</evidence>
<evidence type="ECO:0000313" key="8">
    <source>
        <dbReference type="Proteomes" id="UP000199628"/>
    </source>
</evidence>
<feature type="transmembrane region" description="Helical" evidence="5">
    <location>
        <begin position="6"/>
        <end position="22"/>
    </location>
</feature>
<dbReference type="GO" id="GO:0000271">
    <property type="term" value="P:polysaccharide biosynthetic process"/>
    <property type="evidence" value="ECO:0007669"/>
    <property type="project" value="InterPro"/>
</dbReference>
<dbReference type="RefSeq" id="WP_245706619.1">
    <property type="nucleotide sequence ID" value="NZ_FMZV01000023.1"/>
</dbReference>
<reference evidence="8" key="1">
    <citation type="submission" date="2016-10" db="EMBL/GenBank/DDBJ databases">
        <authorList>
            <person name="Varghese N."/>
            <person name="Submissions S."/>
        </authorList>
    </citation>
    <scope>NUCLEOTIDE SEQUENCE [LARGE SCALE GENOMIC DNA]</scope>
    <source>
        <strain evidence="8">CGMCC 1.9108</strain>
    </source>
</reference>
<accession>A0A1G7E2D4</accession>
<dbReference type="GO" id="GO:0016020">
    <property type="term" value="C:membrane"/>
    <property type="evidence" value="ECO:0007669"/>
    <property type="project" value="UniProtKB-SubCell"/>
</dbReference>
<dbReference type="STRING" id="639004.SAMN04488239_12343"/>
<keyword evidence="4 5" id="KW-0472">Membrane</keyword>
<comment type="subcellular location">
    <subcellularLocation>
        <location evidence="1">Membrane</location>
        <topology evidence="1">Multi-pass membrane protein</topology>
    </subcellularLocation>
</comment>
<evidence type="ECO:0000256" key="2">
    <source>
        <dbReference type="ARBA" id="ARBA00022692"/>
    </source>
</evidence>
<dbReference type="Proteomes" id="UP000199628">
    <property type="component" value="Unassembled WGS sequence"/>
</dbReference>